<dbReference type="EMBL" id="CP036434">
    <property type="protein sequence ID" value="QDV09892.1"/>
    <property type="molecule type" value="Genomic_DNA"/>
</dbReference>
<proteinExistence type="predicted"/>
<dbReference type="InterPro" id="IPR032710">
    <property type="entry name" value="NTF2-like_dom_sf"/>
</dbReference>
<dbReference type="PANTHER" id="PTHR41252:SF1">
    <property type="entry name" value="BLR2505 PROTEIN"/>
    <property type="match status" value="1"/>
</dbReference>
<keyword evidence="3" id="KW-1185">Reference proteome</keyword>
<reference evidence="2 3" key="1">
    <citation type="submission" date="2019-02" db="EMBL/GenBank/DDBJ databases">
        <title>Deep-cultivation of Planctomycetes and their phenomic and genomic characterization uncovers novel biology.</title>
        <authorList>
            <person name="Wiegand S."/>
            <person name="Jogler M."/>
            <person name="Boedeker C."/>
            <person name="Pinto D."/>
            <person name="Vollmers J."/>
            <person name="Rivas-Marin E."/>
            <person name="Kohn T."/>
            <person name="Peeters S.H."/>
            <person name="Heuer A."/>
            <person name="Rast P."/>
            <person name="Oberbeckmann S."/>
            <person name="Bunk B."/>
            <person name="Jeske O."/>
            <person name="Meyerdierks A."/>
            <person name="Storesund J.E."/>
            <person name="Kallscheuer N."/>
            <person name="Luecker S."/>
            <person name="Lage O.M."/>
            <person name="Pohl T."/>
            <person name="Merkel B.J."/>
            <person name="Hornburger P."/>
            <person name="Mueller R.-W."/>
            <person name="Bruemmer F."/>
            <person name="Labrenz M."/>
            <person name="Spormann A.M."/>
            <person name="Op den Camp H."/>
            <person name="Overmann J."/>
            <person name="Amann R."/>
            <person name="Jetten M.S.M."/>
            <person name="Mascher T."/>
            <person name="Medema M.H."/>
            <person name="Devos D.P."/>
            <person name="Kaster A.-K."/>
            <person name="Ovreas L."/>
            <person name="Rohde M."/>
            <person name="Galperin M.Y."/>
            <person name="Jogler C."/>
        </authorList>
    </citation>
    <scope>NUCLEOTIDE SEQUENCE [LARGE SCALE GENOMIC DNA]</scope>
    <source>
        <strain evidence="2 3">Poly30</strain>
    </source>
</reference>
<dbReference type="Proteomes" id="UP000320390">
    <property type="component" value="Chromosome"/>
</dbReference>
<dbReference type="RefSeq" id="WP_419190709.1">
    <property type="nucleotide sequence ID" value="NZ_CP036434.1"/>
</dbReference>
<dbReference type="InterPro" id="IPR037401">
    <property type="entry name" value="SnoaL-like"/>
</dbReference>
<dbReference type="SUPFAM" id="SSF54427">
    <property type="entry name" value="NTF2-like"/>
    <property type="match status" value="1"/>
</dbReference>
<feature type="domain" description="SnoaL-like" evidence="1">
    <location>
        <begin position="8"/>
        <end position="116"/>
    </location>
</feature>
<evidence type="ECO:0000313" key="2">
    <source>
        <dbReference type="EMBL" id="QDV09892.1"/>
    </source>
</evidence>
<evidence type="ECO:0000313" key="3">
    <source>
        <dbReference type="Proteomes" id="UP000320390"/>
    </source>
</evidence>
<evidence type="ECO:0000259" key="1">
    <source>
        <dbReference type="Pfam" id="PF12680"/>
    </source>
</evidence>
<dbReference type="AlphaFoldDB" id="A0A518F0M7"/>
<sequence>MNSGTELVSRIYAAFASGDVMGLLGHLDPDVVWNEAEGNSLADGNPYRGPEAIVAGVFMRLMAEWKDFSVVVDEIVGGDEVVTMFGRYRGTHTESGKPLDVQAAHTWWIENGKIVRFQQMVDTAGLAAASQK</sequence>
<protein>
    <submittedName>
        <fullName evidence="2">SnoaL-like domain protein</fullName>
    </submittedName>
</protein>
<dbReference type="PANTHER" id="PTHR41252">
    <property type="entry name" value="BLR2505 PROTEIN"/>
    <property type="match status" value="1"/>
</dbReference>
<organism evidence="2 3">
    <name type="scientific">Saltatorellus ferox</name>
    <dbReference type="NCBI Taxonomy" id="2528018"/>
    <lineage>
        <taxon>Bacteria</taxon>
        <taxon>Pseudomonadati</taxon>
        <taxon>Planctomycetota</taxon>
        <taxon>Planctomycetia</taxon>
        <taxon>Planctomycetia incertae sedis</taxon>
        <taxon>Saltatorellus</taxon>
    </lineage>
</organism>
<dbReference type="Gene3D" id="3.10.450.50">
    <property type="match status" value="1"/>
</dbReference>
<name>A0A518F0M7_9BACT</name>
<gene>
    <name evidence="2" type="ORF">Poly30_54530</name>
</gene>
<accession>A0A518F0M7</accession>
<dbReference type="Pfam" id="PF12680">
    <property type="entry name" value="SnoaL_2"/>
    <property type="match status" value="1"/>
</dbReference>